<keyword evidence="3" id="KW-1185">Reference proteome</keyword>
<proteinExistence type="predicted"/>
<comment type="caution">
    <text evidence="2">The sequence shown here is derived from an EMBL/GenBank/DDBJ whole genome shotgun (WGS) entry which is preliminary data.</text>
</comment>
<dbReference type="FunCoup" id="A0A7X0JW40">
    <property type="interactions" value="127"/>
</dbReference>
<feature type="domain" description="GGDEF" evidence="1">
    <location>
        <begin position="197"/>
        <end position="305"/>
    </location>
</feature>
<dbReference type="Gene3D" id="3.30.450.40">
    <property type="match status" value="1"/>
</dbReference>
<dbReference type="PROSITE" id="PS50887">
    <property type="entry name" value="GGDEF"/>
    <property type="match status" value="1"/>
</dbReference>
<dbReference type="InterPro" id="IPR043128">
    <property type="entry name" value="Rev_trsase/Diguanyl_cyclase"/>
</dbReference>
<gene>
    <name evidence="2" type="ORF">HNR48_003631</name>
</gene>
<dbReference type="EMBL" id="JACHHT010000003">
    <property type="protein sequence ID" value="MBB6523329.1"/>
    <property type="molecule type" value="Genomic_DNA"/>
</dbReference>
<evidence type="ECO:0000313" key="3">
    <source>
        <dbReference type="Proteomes" id="UP000528457"/>
    </source>
</evidence>
<dbReference type="InterPro" id="IPR003018">
    <property type="entry name" value="GAF"/>
</dbReference>
<dbReference type="Gene3D" id="3.30.70.270">
    <property type="match status" value="1"/>
</dbReference>
<evidence type="ECO:0000313" key="2">
    <source>
        <dbReference type="EMBL" id="MBB6523329.1"/>
    </source>
</evidence>
<dbReference type="InterPro" id="IPR000160">
    <property type="entry name" value="GGDEF_dom"/>
</dbReference>
<dbReference type="Pfam" id="PF01590">
    <property type="entry name" value="GAF"/>
    <property type="match status" value="1"/>
</dbReference>
<dbReference type="RefSeq" id="WP_166848192.1">
    <property type="nucleotide sequence ID" value="NZ_JAAONY010000003.1"/>
</dbReference>
<accession>A0A7X0JW40</accession>
<dbReference type="InParanoid" id="A0A7X0JW40"/>
<dbReference type="SMART" id="SM00065">
    <property type="entry name" value="GAF"/>
    <property type="match status" value="1"/>
</dbReference>
<sequence length="305" mass="33650">MIDKNQWLLESDSSNFCLNKWQKTVGLMAELYDAPVGLIIQANHQGYQYTASNFGKRGPYPAGMTYGPDANVFARAVVDSGETLYVSDAQAEPLWADNPEVVDEGFCSFLGMPIFWPDGSAFGCICVMDHSITAYGDAFMRLMVQLRDLIEQDLQLWDQFELMREMALKDHPDDIYNAQGLSTLGQSCMQFARRYGFDIGVIGVSVEGLPLSSAKSEYEQGVSQIGETIQARLRGSDVVARMSDDSFVVVALANSPDEIELLCQRLQEAVGELGEGLTLSCTQQFYPLDKAPNVEMMLRGAAKVA</sequence>
<dbReference type="SUPFAM" id="SSF55781">
    <property type="entry name" value="GAF domain-like"/>
    <property type="match status" value="1"/>
</dbReference>
<dbReference type="SUPFAM" id="SSF55073">
    <property type="entry name" value="Nucleotide cyclase"/>
    <property type="match status" value="1"/>
</dbReference>
<protein>
    <recommendedName>
        <fullName evidence="1">GGDEF domain-containing protein</fullName>
    </recommendedName>
</protein>
<reference evidence="2 3" key="1">
    <citation type="submission" date="2020-08" db="EMBL/GenBank/DDBJ databases">
        <title>Genomic Encyclopedia of Type Strains, Phase IV (KMG-IV): sequencing the most valuable type-strain genomes for metagenomic binning, comparative biology and taxonomic classification.</title>
        <authorList>
            <person name="Goeker M."/>
        </authorList>
    </citation>
    <scope>NUCLEOTIDE SEQUENCE [LARGE SCALE GENOMIC DNA]</scope>
    <source>
        <strain evidence="2 3">DSM 22368</strain>
    </source>
</reference>
<dbReference type="AlphaFoldDB" id="A0A7X0JW40"/>
<dbReference type="Proteomes" id="UP000528457">
    <property type="component" value="Unassembled WGS sequence"/>
</dbReference>
<name>A0A7X0JW40_9GAMM</name>
<organism evidence="2 3">
    <name type="scientific">Pseudoteredinibacter isoporae</name>
    <dbReference type="NCBI Taxonomy" id="570281"/>
    <lineage>
        <taxon>Bacteria</taxon>
        <taxon>Pseudomonadati</taxon>
        <taxon>Pseudomonadota</taxon>
        <taxon>Gammaproteobacteria</taxon>
        <taxon>Cellvibrionales</taxon>
        <taxon>Cellvibrionaceae</taxon>
        <taxon>Pseudoteredinibacter</taxon>
    </lineage>
</organism>
<dbReference type="InterPro" id="IPR029787">
    <property type="entry name" value="Nucleotide_cyclase"/>
</dbReference>
<evidence type="ECO:0000259" key="1">
    <source>
        <dbReference type="PROSITE" id="PS50887"/>
    </source>
</evidence>
<dbReference type="InterPro" id="IPR029016">
    <property type="entry name" value="GAF-like_dom_sf"/>
</dbReference>